<evidence type="ECO:0000256" key="1">
    <source>
        <dbReference type="SAM" id="MobiDB-lite"/>
    </source>
</evidence>
<evidence type="ECO:0000313" key="3">
    <source>
        <dbReference type="Proteomes" id="UP001356427"/>
    </source>
</evidence>
<feature type="region of interest" description="Disordered" evidence="1">
    <location>
        <begin position="48"/>
        <end position="70"/>
    </location>
</feature>
<comment type="caution">
    <text evidence="2">The sequence shown here is derived from an EMBL/GenBank/DDBJ whole genome shotgun (WGS) entry which is preliminary data.</text>
</comment>
<evidence type="ECO:0000313" key="2">
    <source>
        <dbReference type="EMBL" id="KAK6291830.1"/>
    </source>
</evidence>
<gene>
    <name evidence="2" type="ORF">J4Q44_G00376150</name>
</gene>
<dbReference type="Proteomes" id="UP001356427">
    <property type="component" value="Unassembled WGS sequence"/>
</dbReference>
<accession>A0AAN8Q5B7</accession>
<feature type="compositionally biased region" description="Polar residues" evidence="1">
    <location>
        <begin position="54"/>
        <end position="66"/>
    </location>
</feature>
<protein>
    <submittedName>
        <fullName evidence="2">Uncharacterized protein</fullName>
    </submittedName>
</protein>
<proteinExistence type="predicted"/>
<dbReference type="AlphaFoldDB" id="A0AAN8Q5B7"/>
<name>A0AAN8Q5B7_9TELE</name>
<sequence>MSVCVVERLWRYSTKSQRMVAVLHQSEVPDSLSGWRCIGRVTNPYEGVPGRRGYSTSQQPSIQAGSLSPVHSMGSRENWTRCMACHPCVSRLFHKARIPRSKW</sequence>
<feature type="non-terminal residue" evidence="2">
    <location>
        <position position="103"/>
    </location>
</feature>
<dbReference type="EMBL" id="JAGTTL010000039">
    <property type="protein sequence ID" value="KAK6291830.1"/>
    <property type="molecule type" value="Genomic_DNA"/>
</dbReference>
<reference evidence="2 3" key="1">
    <citation type="submission" date="2021-04" db="EMBL/GenBank/DDBJ databases">
        <authorList>
            <person name="De Guttry C."/>
            <person name="Zahm M."/>
            <person name="Klopp C."/>
            <person name="Cabau C."/>
            <person name="Louis A."/>
            <person name="Berthelot C."/>
            <person name="Parey E."/>
            <person name="Roest Crollius H."/>
            <person name="Montfort J."/>
            <person name="Robinson-Rechavi M."/>
            <person name="Bucao C."/>
            <person name="Bouchez O."/>
            <person name="Gislard M."/>
            <person name="Lluch J."/>
            <person name="Milhes M."/>
            <person name="Lampietro C."/>
            <person name="Lopez Roques C."/>
            <person name="Donnadieu C."/>
            <person name="Braasch I."/>
            <person name="Desvignes T."/>
            <person name="Postlethwait J."/>
            <person name="Bobe J."/>
            <person name="Wedekind C."/>
            <person name="Guiguen Y."/>
        </authorList>
    </citation>
    <scope>NUCLEOTIDE SEQUENCE [LARGE SCALE GENOMIC DNA]</scope>
    <source>
        <strain evidence="2">Cs_M1</strain>
        <tissue evidence="2">Blood</tissue>
    </source>
</reference>
<keyword evidence="3" id="KW-1185">Reference proteome</keyword>
<organism evidence="2 3">
    <name type="scientific">Coregonus suidteri</name>
    <dbReference type="NCBI Taxonomy" id="861788"/>
    <lineage>
        <taxon>Eukaryota</taxon>
        <taxon>Metazoa</taxon>
        <taxon>Chordata</taxon>
        <taxon>Craniata</taxon>
        <taxon>Vertebrata</taxon>
        <taxon>Euteleostomi</taxon>
        <taxon>Actinopterygii</taxon>
        <taxon>Neopterygii</taxon>
        <taxon>Teleostei</taxon>
        <taxon>Protacanthopterygii</taxon>
        <taxon>Salmoniformes</taxon>
        <taxon>Salmonidae</taxon>
        <taxon>Coregoninae</taxon>
        <taxon>Coregonus</taxon>
    </lineage>
</organism>